<dbReference type="RefSeq" id="WP_380776732.1">
    <property type="nucleotide sequence ID" value="NZ_JBHUEO010000121.1"/>
</dbReference>
<gene>
    <name evidence="2" type="ORF">ACFSCZ_19620</name>
</gene>
<feature type="region of interest" description="Disordered" evidence="1">
    <location>
        <begin position="34"/>
        <end position="58"/>
    </location>
</feature>
<feature type="compositionally biased region" description="Acidic residues" evidence="1">
    <location>
        <begin position="39"/>
        <end position="49"/>
    </location>
</feature>
<evidence type="ECO:0000256" key="1">
    <source>
        <dbReference type="SAM" id="MobiDB-lite"/>
    </source>
</evidence>
<protein>
    <submittedName>
        <fullName evidence="2">Uncharacterized protein</fullName>
    </submittedName>
</protein>
<dbReference type="Proteomes" id="UP001597301">
    <property type="component" value="Unassembled WGS sequence"/>
</dbReference>
<evidence type="ECO:0000313" key="2">
    <source>
        <dbReference type="EMBL" id="MFD1708877.1"/>
    </source>
</evidence>
<sequence length="200" mass="22603">MHKKKALILFAVAALVVIGGGLYVYTSNQPATGNADVEQPADETDETAQEGEPSAAGVPDIENYDQAVVWKSGKEEEGKRKIAQVHEFYNELLGWGNAEHIKWDSLNFSQMQEDIQEIYETVEPSKIENDIRNAETLLQVAIHERDSMSLRWLHRIVHDLDYHLNQAEIDREWDVTDAFDGDPDVVRNYLLGSGFFAGNE</sequence>
<dbReference type="EMBL" id="JBHUEO010000121">
    <property type="protein sequence ID" value="MFD1708877.1"/>
    <property type="molecule type" value="Genomic_DNA"/>
</dbReference>
<comment type="caution">
    <text evidence="2">The sequence shown here is derived from an EMBL/GenBank/DDBJ whole genome shotgun (WGS) entry which is preliminary data.</text>
</comment>
<proteinExistence type="predicted"/>
<keyword evidence="3" id="KW-1185">Reference proteome</keyword>
<organism evidence="2 3">
    <name type="scientific">Siminovitchia sediminis</name>
    <dbReference type="NCBI Taxonomy" id="1274353"/>
    <lineage>
        <taxon>Bacteria</taxon>
        <taxon>Bacillati</taxon>
        <taxon>Bacillota</taxon>
        <taxon>Bacilli</taxon>
        <taxon>Bacillales</taxon>
        <taxon>Bacillaceae</taxon>
        <taxon>Siminovitchia</taxon>
    </lineage>
</organism>
<reference evidence="3" key="1">
    <citation type="journal article" date="2019" name="Int. J. Syst. Evol. Microbiol.">
        <title>The Global Catalogue of Microorganisms (GCM) 10K type strain sequencing project: providing services to taxonomists for standard genome sequencing and annotation.</title>
        <authorList>
            <consortium name="The Broad Institute Genomics Platform"/>
            <consortium name="The Broad Institute Genome Sequencing Center for Infectious Disease"/>
            <person name="Wu L."/>
            <person name="Ma J."/>
        </authorList>
    </citation>
    <scope>NUCLEOTIDE SEQUENCE [LARGE SCALE GENOMIC DNA]</scope>
    <source>
        <strain evidence="3">CGMCC 1.12295</strain>
    </source>
</reference>
<name>A0ABW4KLX3_9BACI</name>
<accession>A0ABW4KLX3</accession>
<evidence type="ECO:0000313" key="3">
    <source>
        <dbReference type="Proteomes" id="UP001597301"/>
    </source>
</evidence>